<sequence>MSRSNTLTDTAIRGVKPTDKPQKLFDGNGLFLFVAPSGAKSWRVKYRFQGREKLLTLGTYPQLSLKEAREACADAKKRLSGGIDPSMEKKVKARSVQTTFEFVAREWHENQKPIWTEGYAKDVMERIDKNVFPSLGTRPIGEITPPELLAVLRRIEGRGAVDQAHRVRSICSLIFRYAIATGRAERDTAADLRGALKTRAHTPRAAITEPKAIGGLLRAIDDFPGTFIVKSGLQLLALTFLRPSEVRLGEWSEIDFAEKVWRIPTKRMKMRLDHMVPLSTQALEILHQLHELTGEGRLIFPGLRSPLAPISDATFIAALRRMGYDKDEMTAHGFRAMASTLLNEQGYSADVIEKQLAHNPKDKIRGVYNRAEYLPERRKMMQEWADCLTALRDNATA</sequence>
<keyword evidence="4" id="KW-0233">DNA recombination</keyword>
<protein>
    <submittedName>
        <fullName evidence="6">Site-specific recombinase, phage integrase family</fullName>
    </submittedName>
</protein>
<gene>
    <name evidence="6" type="ORF">KL86DPRO_11664</name>
</gene>
<evidence type="ECO:0000313" key="6">
    <source>
        <dbReference type="EMBL" id="SBV99771.1"/>
    </source>
</evidence>
<dbReference type="Pfam" id="PF22022">
    <property type="entry name" value="Phage_int_M"/>
    <property type="match status" value="1"/>
</dbReference>
<dbReference type="PROSITE" id="PS51898">
    <property type="entry name" value="TYR_RECOMBINASE"/>
    <property type="match status" value="1"/>
</dbReference>
<dbReference type="GO" id="GO:0015074">
    <property type="term" value="P:DNA integration"/>
    <property type="evidence" value="ECO:0007669"/>
    <property type="project" value="UniProtKB-KW"/>
</dbReference>
<dbReference type="InterPro" id="IPR010998">
    <property type="entry name" value="Integrase_recombinase_N"/>
</dbReference>
<dbReference type="InterPro" id="IPR053876">
    <property type="entry name" value="Phage_int_M"/>
</dbReference>
<evidence type="ECO:0000256" key="2">
    <source>
        <dbReference type="ARBA" id="ARBA00022908"/>
    </source>
</evidence>
<feature type="domain" description="Tyr recombinase" evidence="5">
    <location>
        <begin position="202"/>
        <end position="382"/>
    </location>
</feature>
<name>A0A212JK20_9DELT</name>
<dbReference type="EMBL" id="FLUQ01000001">
    <property type="protein sequence ID" value="SBV99771.1"/>
    <property type="molecule type" value="Genomic_DNA"/>
</dbReference>
<dbReference type="Pfam" id="PF13356">
    <property type="entry name" value="Arm-DNA-bind_3"/>
    <property type="match status" value="1"/>
</dbReference>
<dbReference type="AlphaFoldDB" id="A0A212JK20"/>
<evidence type="ECO:0000256" key="4">
    <source>
        <dbReference type="ARBA" id="ARBA00023172"/>
    </source>
</evidence>
<dbReference type="InterPro" id="IPR050808">
    <property type="entry name" value="Phage_Integrase"/>
</dbReference>
<dbReference type="InterPro" id="IPR025166">
    <property type="entry name" value="Integrase_DNA_bind_dom"/>
</dbReference>
<dbReference type="SUPFAM" id="SSF56349">
    <property type="entry name" value="DNA breaking-rejoining enzymes"/>
    <property type="match status" value="1"/>
</dbReference>
<evidence type="ECO:0000256" key="3">
    <source>
        <dbReference type="ARBA" id="ARBA00023125"/>
    </source>
</evidence>
<accession>A0A212JK20</accession>
<comment type="similarity">
    <text evidence="1">Belongs to the 'phage' integrase family.</text>
</comment>
<reference evidence="6" key="1">
    <citation type="submission" date="2016-04" db="EMBL/GenBank/DDBJ databases">
        <authorList>
            <person name="Evans L.H."/>
            <person name="Alamgir A."/>
            <person name="Owens N."/>
            <person name="Weber N.D."/>
            <person name="Virtaneva K."/>
            <person name="Barbian K."/>
            <person name="Babar A."/>
            <person name="Rosenke K."/>
        </authorList>
    </citation>
    <scope>NUCLEOTIDE SEQUENCE</scope>
    <source>
        <strain evidence="6">86</strain>
    </source>
</reference>
<dbReference type="CDD" id="cd00801">
    <property type="entry name" value="INT_P4_C"/>
    <property type="match status" value="1"/>
</dbReference>
<evidence type="ECO:0000256" key="1">
    <source>
        <dbReference type="ARBA" id="ARBA00008857"/>
    </source>
</evidence>
<dbReference type="Pfam" id="PF00589">
    <property type="entry name" value="Phage_integrase"/>
    <property type="match status" value="1"/>
</dbReference>
<dbReference type="Gene3D" id="1.10.443.10">
    <property type="entry name" value="Intergrase catalytic core"/>
    <property type="match status" value="1"/>
</dbReference>
<dbReference type="PANTHER" id="PTHR30629">
    <property type="entry name" value="PROPHAGE INTEGRASE"/>
    <property type="match status" value="1"/>
</dbReference>
<organism evidence="6">
    <name type="scientific">uncultured delta proteobacterium</name>
    <dbReference type="NCBI Taxonomy" id="34034"/>
    <lineage>
        <taxon>Bacteria</taxon>
        <taxon>Deltaproteobacteria</taxon>
        <taxon>environmental samples</taxon>
    </lineage>
</organism>
<proteinExistence type="inferred from homology"/>
<dbReference type="InterPro" id="IPR038488">
    <property type="entry name" value="Integrase_DNA-bd_sf"/>
</dbReference>
<dbReference type="Gene3D" id="1.10.150.130">
    <property type="match status" value="1"/>
</dbReference>
<dbReference type="GO" id="GO:0003677">
    <property type="term" value="F:DNA binding"/>
    <property type="evidence" value="ECO:0007669"/>
    <property type="project" value="UniProtKB-KW"/>
</dbReference>
<evidence type="ECO:0000259" key="5">
    <source>
        <dbReference type="PROSITE" id="PS51898"/>
    </source>
</evidence>
<dbReference type="GO" id="GO:0006310">
    <property type="term" value="P:DNA recombination"/>
    <property type="evidence" value="ECO:0007669"/>
    <property type="project" value="UniProtKB-KW"/>
</dbReference>
<dbReference type="InterPro" id="IPR011010">
    <property type="entry name" value="DNA_brk_join_enz"/>
</dbReference>
<dbReference type="Gene3D" id="3.30.160.390">
    <property type="entry name" value="Integrase, DNA-binding domain"/>
    <property type="match status" value="1"/>
</dbReference>
<dbReference type="PANTHER" id="PTHR30629:SF2">
    <property type="entry name" value="PROPHAGE INTEGRASE INTS-RELATED"/>
    <property type="match status" value="1"/>
</dbReference>
<keyword evidence="2" id="KW-0229">DNA integration</keyword>
<keyword evidence="3" id="KW-0238">DNA-binding</keyword>
<dbReference type="InterPro" id="IPR013762">
    <property type="entry name" value="Integrase-like_cat_sf"/>
</dbReference>
<dbReference type="InterPro" id="IPR002104">
    <property type="entry name" value="Integrase_catalytic"/>
</dbReference>